<evidence type="ECO:0000256" key="8">
    <source>
        <dbReference type="PROSITE-ProRule" id="PRU00047"/>
    </source>
</evidence>
<keyword evidence="3" id="KW-0548">Nucleotidyltransferase</keyword>
<keyword evidence="8" id="KW-0863">Zinc-finger</keyword>
<feature type="compositionally biased region" description="Basic and acidic residues" evidence="9">
    <location>
        <begin position="231"/>
        <end position="256"/>
    </location>
</feature>
<evidence type="ECO:0000256" key="3">
    <source>
        <dbReference type="ARBA" id="ARBA00022695"/>
    </source>
</evidence>
<dbReference type="Proteomes" id="UP000075243">
    <property type="component" value="Unassembled WGS sequence"/>
</dbReference>
<dbReference type="PROSITE" id="PS50158">
    <property type="entry name" value="ZF_CCHC"/>
    <property type="match status" value="1"/>
</dbReference>
<evidence type="ECO:0000256" key="1">
    <source>
        <dbReference type="ARBA" id="ARBA00022670"/>
    </source>
</evidence>
<dbReference type="Pfam" id="PF17917">
    <property type="entry name" value="RT_RNaseH"/>
    <property type="match status" value="1"/>
</dbReference>
<evidence type="ECO:0000313" key="12">
    <source>
        <dbReference type="EMBL" id="KYP78056.1"/>
    </source>
</evidence>
<dbReference type="GO" id="GO:0004519">
    <property type="term" value="F:endonuclease activity"/>
    <property type="evidence" value="ECO:0007669"/>
    <property type="project" value="UniProtKB-KW"/>
</dbReference>
<accession>A0A151UFG5</accession>
<keyword evidence="4" id="KW-0540">Nuclease</keyword>
<feature type="compositionally biased region" description="Basic and acidic residues" evidence="9">
    <location>
        <begin position="1"/>
        <end position="13"/>
    </location>
</feature>
<gene>
    <name evidence="12" type="ORF">KK1_049577</name>
</gene>
<dbReference type="InterPro" id="IPR001878">
    <property type="entry name" value="Znf_CCHC"/>
</dbReference>
<dbReference type="CDD" id="cd01647">
    <property type="entry name" value="RT_LTR"/>
    <property type="match status" value="1"/>
</dbReference>
<keyword evidence="6" id="KW-0378">Hydrolase</keyword>
<dbReference type="InterPro" id="IPR036875">
    <property type="entry name" value="Znf_CCHC_sf"/>
</dbReference>
<dbReference type="GO" id="GO:0008270">
    <property type="term" value="F:zinc ion binding"/>
    <property type="evidence" value="ECO:0007669"/>
    <property type="project" value="UniProtKB-KW"/>
</dbReference>
<dbReference type="GO" id="GO:0003676">
    <property type="term" value="F:nucleic acid binding"/>
    <property type="evidence" value="ECO:0007669"/>
    <property type="project" value="InterPro"/>
</dbReference>
<feature type="region of interest" description="Disordered" evidence="9">
    <location>
        <begin position="218"/>
        <end position="256"/>
    </location>
</feature>
<dbReference type="OMA" id="CERCITC"/>
<evidence type="ECO:0000256" key="2">
    <source>
        <dbReference type="ARBA" id="ARBA00022679"/>
    </source>
</evidence>
<dbReference type="PANTHER" id="PTHR35046">
    <property type="entry name" value="ZINC KNUCKLE (CCHC-TYPE) FAMILY PROTEIN"/>
    <property type="match status" value="1"/>
</dbReference>
<evidence type="ECO:0000256" key="5">
    <source>
        <dbReference type="ARBA" id="ARBA00022759"/>
    </source>
</evidence>
<name>A0A151UFG5_CAJCA</name>
<keyword evidence="7" id="KW-0695">RNA-directed DNA polymerase</keyword>
<dbReference type="SUPFAM" id="SSF56672">
    <property type="entry name" value="DNA/RNA polymerases"/>
    <property type="match status" value="1"/>
</dbReference>
<keyword evidence="8" id="KW-0862">Zinc</keyword>
<protein>
    <submittedName>
        <fullName evidence="12">Retrovirus-related Pol polyprotein from transposon 17.6</fullName>
    </submittedName>
</protein>
<dbReference type="PANTHER" id="PTHR35046:SF9">
    <property type="entry name" value="RNA-DIRECTED DNA POLYMERASE"/>
    <property type="match status" value="1"/>
</dbReference>
<evidence type="ECO:0000259" key="11">
    <source>
        <dbReference type="PROSITE" id="PS50878"/>
    </source>
</evidence>
<comment type="caution">
    <text evidence="12">The sequence shown here is derived from an EMBL/GenBank/DDBJ whole genome shotgun (WGS) entry which is preliminary data.</text>
</comment>
<dbReference type="InterPro" id="IPR043502">
    <property type="entry name" value="DNA/RNA_pol_sf"/>
</dbReference>
<feature type="domain" description="Reverse transcriptase" evidence="11">
    <location>
        <begin position="492"/>
        <end position="671"/>
    </location>
</feature>
<keyword evidence="5" id="KW-0255">Endonuclease</keyword>
<evidence type="ECO:0000256" key="6">
    <source>
        <dbReference type="ARBA" id="ARBA00022801"/>
    </source>
</evidence>
<evidence type="ECO:0000256" key="4">
    <source>
        <dbReference type="ARBA" id="ARBA00022722"/>
    </source>
</evidence>
<dbReference type="GO" id="GO:0008233">
    <property type="term" value="F:peptidase activity"/>
    <property type="evidence" value="ECO:0007669"/>
    <property type="project" value="UniProtKB-KW"/>
</dbReference>
<evidence type="ECO:0000313" key="13">
    <source>
        <dbReference type="Proteomes" id="UP000075243"/>
    </source>
</evidence>
<dbReference type="Gramene" id="C.cajan_48023.t">
    <property type="protein sequence ID" value="C.cajan_48023.t"/>
    <property type="gene ID" value="C.cajan_48023"/>
</dbReference>
<keyword evidence="8" id="KW-0479">Metal-binding</keyword>
<keyword evidence="2" id="KW-0808">Transferase</keyword>
<dbReference type="FunFam" id="3.10.10.10:FF:000007">
    <property type="entry name" value="Retrovirus-related Pol polyprotein from transposon 17.6-like Protein"/>
    <property type="match status" value="1"/>
</dbReference>
<dbReference type="Gene3D" id="3.30.70.270">
    <property type="match status" value="2"/>
</dbReference>
<dbReference type="InterPro" id="IPR041373">
    <property type="entry name" value="RT_RNaseH"/>
</dbReference>
<dbReference type="FunFam" id="3.30.70.270:FF:000020">
    <property type="entry name" value="Transposon Tf2-6 polyprotein-like Protein"/>
    <property type="match status" value="1"/>
</dbReference>
<dbReference type="GO" id="GO:0003964">
    <property type="term" value="F:RNA-directed DNA polymerase activity"/>
    <property type="evidence" value="ECO:0007669"/>
    <property type="project" value="UniProtKB-KW"/>
</dbReference>
<evidence type="ECO:0000256" key="9">
    <source>
        <dbReference type="SAM" id="MobiDB-lite"/>
    </source>
</evidence>
<dbReference type="InterPro" id="IPR000477">
    <property type="entry name" value="RT_dom"/>
</dbReference>
<dbReference type="SMART" id="SM00343">
    <property type="entry name" value="ZnF_C2HC"/>
    <property type="match status" value="1"/>
</dbReference>
<dbReference type="GO" id="GO:0006508">
    <property type="term" value="P:proteolysis"/>
    <property type="evidence" value="ECO:0007669"/>
    <property type="project" value="UniProtKB-KW"/>
</dbReference>
<dbReference type="InterPro" id="IPR005162">
    <property type="entry name" value="Retrotrans_gag_dom"/>
</dbReference>
<dbReference type="EMBL" id="AGCT01040582">
    <property type="protein sequence ID" value="KYP78056.1"/>
    <property type="molecule type" value="Genomic_DNA"/>
</dbReference>
<dbReference type="Pfam" id="PF03732">
    <property type="entry name" value="Retrotrans_gag"/>
    <property type="match status" value="1"/>
</dbReference>
<keyword evidence="1" id="KW-0645">Protease</keyword>
<dbReference type="AlphaFoldDB" id="A0A151UFG5"/>
<organism evidence="12 13">
    <name type="scientific">Cajanus cajan</name>
    <name type="common">Pigeon pea</name>
    <name type="synonym">Cajanus indicus</name>
    <dbReference type="NCBI Taxonomy" id="3821"/>
    <lineage>
        <taxon>Eukaryota</taxon>
        <taxon>Viridiplantae</taxon>
        <taxon>Streptophyta</taxon>
        <taxon>Embryophyta</taxon>
        <taxon>Tracheophyta</taxon>
        <taxon>Spermatophyta</taxon>
        <taxon>Magnoliopsida</taxon>
        <taxon>eudicotyledons</taxon>
        <taxon>Gunneridae</taxon>
        <taxon>Pentapetalae</taxon>
        <taxon>rosids</taxon>
        <taxon>fabids</taxon>
        <taxon>Fabales</taxon>
        <taxon>Fabaceae</taxon>
        <taxon>Papilionoideae</taxon>
        <taxon>50 kb inversion clade</taxon>
        <taxon>NPAAA clade</taxon>
        <taxon>indigoferoid/millettioid clade</taxon>
        <taxon>Phaseoleae</taxon>
        <taxon>Cajanus</taxon>
    </lineage>
</organism>
<feature type="domain" description="CCHC-type" evidence="10">
    <location>
        <begin position="264"/>
        <end position="279"/>
    </location>
</feature>
<dbReference type="InterPro" id="IPR043128">
    <property type="entry name" value="Rev_trsase/Diguanyl_cyclase"/>
</dbReference>
<proteinExistence type="predicted"/>
<dbReference type="Pfam" id="PF00078">
    <property type="entry name" value="RVT_1"/>
    <property type="match status" value="1"/>
</dbReference>
<sequence>MIPSIAHEEEGHHTQPPSDIFYSSHHNDDYYQRPPRQHRHRESSNREPNITLPPFHGKDNVETYLDWEMKVEQLFSCHGVSEERKVSLETLSFQGHAMYWWTSLEKERRINHEPPIQHWNELRSTLRKRHIPPYYDRELMDKLQRLKQWSSSVEEYRQSMELLMMRAGITEEERTTISRFQSSLNLEIRDKVELLPYRDLNELVQLCSKVEHQLKRKTFRKDSTPSYSKSFKKEGPTSKPFPNEKQKETSQRTSSKETKTSDIKCFKCLGRGHIASQCPTKKTKILKGQDHYSSLDEATSSSSSDEEEILESEEEIYPCEGDLLMVRRLLGNQSSDLDQSQRENLFHTRCKVLENTCSLIKTIHDGLTNKISFHHLGKKIVLCPLSPSQVHLSLKNDIMQTLLIEQPLYLLYFKETLAATSHELESLPHEVQKLLKEFDDLFPQEVPSGLTPLRGIEHQIDLIPGSSLPNRPTYRTNPQETKEIEAQVDDLLKKGWVQKSLSPCVVLVLLVPKKDGKWRMCTDCRAINNITIKYRHPIPRLDDMLDELHGAIIFSKIDLKSGYHQIRIKEGDEWKTAFKTKFGLYEWLVMPFGLTNAPSTFMSLMNHILRDCRGKFVVVYFDDILVYSKTLDEHLGHLRQVLIILRVNHLYANLEKCTFCQEKVNFLGLIVGKEGVQVDSEKIKAIQEWPTPKSVGEVRSFHGLAIFYRRFVKDFSTLASPLNELVKKDVPFLWGEAQEKAFKTLKEKLTNAPILALPNFDQTFELECDASGLGIGAVLLQGGHPIAYFSEKLHGATLNYPTYDKELYALIRALQVWEHYLVTKEFVIHTDHESLKYLRGQGKLNKRHAKWVEYLEQFPYIIK</sequence>
<dbReference type="CDD" id="cd09274">
    <property type="entry name" value="RNase_HI_RT_Ty3"/>
    <property type="match status" value="1"/>
</dbReference>
<dbReference type="Gene3D" id="4.10.60.10">
    <property type="entry name" value="Zinc finger, CCHC-type"/>
    <property type="match status" value="1"/>
</dbReference>
<feature type="region of interest" description="Disordered" evidence="9">
    <location>
        <begin position="1"/>
        <end position="55"/>
    </location>
</feature>
<dbReference type="Gene3D" id="3.10.10.10">
    <property type="entry name" value="HIV Type 1 Reverse Transcriptase, subunit A, domain 1"/>
    <property type="match status" value="1"/>
</dbReference>
<evidence type="ECO:0000259" key="10">
    <source>
        <dbReference type="PROSITE" id="PS50158"/>
    </source>
</evidence>
<keyword evidence="13" id="KW-1185">Reference proteome</keyword>
<dbReference type="SUPFAM" id="SSF57756">
    <property type="entry name" value="Retrovirus zinc finger-like domains"/>
    <property type="match status" value="1"/>
</dbReference>
<evidence type="ECO:0000256" key="7">
    <source>
        <dbReference type="ARBA" id="ARBA00022918"/>
    </source>
</evidence>
<dbReference type="PROSITE" id="PS50878">
    <property type="entry name" value="RT_POL"/>
    <property type="match status" value="1"/>
</dbReference>
<reference evidence="12" key="1">
    <citation type="journal article" date="2012" name="Nat. Biotechnol.">
        <title>Draft genome sequence of pigeonpea (Cajanus cajan), an orphan legume crop of resource-poor farmers.</title>
        <authorList>
            <person name="Varshney R.K."/>
            <person name="Chen W."/>
            <person name="Li Y."/>
            <person name="Bharti A.K."/>
            <person name="Saxena R.K."/>
            <person name="Schlueter J.A."/>
            <person name="Donoghue M.T."/>
            <person name="Azam S."/>
            <person name="Fan G."/>
            <person name="Whaley A.M."/>
            <person name="Farmer A.D."/>
            <person name="Sheridan J."/>
            <person name="Iwata A."/>
            <person name="Tuteja R."/>
            <person name="Penmetsa R.V."/>
            <person name="Wu W."/>
            <person name="Upadhyaya H.D."/>
            <person name="Yang S.P."/>
            <person name="Shah T."/>
            <person name="Saxena K.B."/>
            <person name="Michael T."/>
            <person name="McCombie W.R."/>
            <person name="Yang B."/>
            <person name="Zhang G."/>
            <person name="Yang H."/>
            <person name="Wang J."/>
            <person name="Spillane C."/>
            <person name="Cook D.R."/>
            <person name="May G.D."/>
            <person name="Xu X."/>
            <person name="Jackson S.A."/>
        </authorList>
    </citation>
    <scope>NUCLEOTIDE SEQUENCE [LARGE SCALE GENOMIC DNA]</scope>
</reference>